<reference evidence="1" key="4">
    <citation type="submission" date="2019-03" db="UniProtKB">
        <authorList>
            <consortium name="EnsemblPlants"/>
        </authorList>
    </citation>
    <scope>IDENTIFICATION</scope>
</reference>
<reference evidence="2" key="2">
    <citation type="journal article" date="2017" name="Nat. Plants">
        <title>The Aegilops tauschii genome reveals multiple impacts of transposons.</title>
        <authorList>
            <person name="Zhao G."/>
            <person name="Zou C."/>
            <person name="Li K."/>
            <person name="Wang K."/>
            <person name="Li T."/>
            <person name="Gao L."/>
            <person name="Zhang X."/>
            <person name="Wang H."/>
            <person name="Yang Z."/>
            <person name="Liu X."/>
            <person name="Jiang W."/>
            <person name="Mao L."/>
            <person name="Kong X."/>
            <person name="Jiao Y."/>
            <person name="Jia J."/>
        </authorList>
    </citation>
    <scope>NUCLEOTIDE SEQUENCE [LARGE SCALE GENOMIC DNA]</scope>
    <source>
        <strain evidence="2">cv. AL8/78</strain>
    </source>
</reference>
<organism evidence="1 2">
    <name type="scientific">Aegilops tauschii subsp. strangulata</name>
    <name type="common">Goatgrass</name>
    <dbReference type="NCBI Taxonomy" id="200361"/>
    <lineage>
        <taxon>Eukaryota</taxon>
        <taxon>Viridiplantae</taxon>
        <taxon>Streptophyta</taxon>
        <taxon>Embryophyta</taxon>
        <taxon>Tracheophyta</taxon>
        <taxon>Spermatophyta</taxon>
        <taxon>Magnoliopsida</taxon>
        <taxon>Liliopsida</taxon>
        <taxon>Poales</taxon>
        <taxon>Poaceae</taxon>
        <taxon>BOP clade</taxon>
        <taxon>Pooideae</taxon>
        <taxon>Triticodae</taxon>
        <taxon>Triticeae</taxon>
        <taxon>Triticinae</taxon>
        <taxon>Aegilops</taxon>
    </lineage>
</organism>
<evidence type="ECO:0000313" key="2">
    <source>
        <dbReference type="Proteomes" id="UP000015105"/>
    </source>
</evidence>
<dbReference type="AlphaFoldDB" id="A0A453AAI3"/>
<reference evidence="1" key="3">
    <citation type="journal article" date="2017" name="Nature">
        <title>Genome sequence of the progenitor of the wheat D genome Aegilops tauschii.</title>
        <authorList>
            <person name="Luo M.C."/>
            <person name="Gu Y.Q."/>
            <person name="Puiu D."/>
            <person name="Wang H."/>
            <person name="Twardziok S.O."/>
            <person name="Deal K.R."/>
            <person name="Huo N."/>
            <person name="Zhu T."/>
            <person name="Wang L."/>
            <person name="Wang Y."/>
            <person name="McGuire P.E."/>
            <person name="Liu S."/>
            <person name="Long H."/>
            <person name="Ramasamy R.K."/>
            <person name="Rodriguez J.C."/>
            <person name="Van S.L."/>
            <person name="Yuan L."/>
            <person name="Wang Z."/>
            <person name="Xia Z."/>
            <person name="Xiao L."/>
            <person name="Anderson O.D."/>
            <person name="Ouyang S."/>
            <person name="Liang Y."/>
            <person name="Zimin A.V."/>
            <person name="Pertea G."/>
            <person name="Qi P."/>
            <person name="Bennetzen J.L."/>
            <person name="Dai X."/>
            <person name="Dawson M.W."/>
            <person name="Muller H.G."/>
            <person name="Kugler K."/>
            <person name="Rivarola-Duarte L."/>
            <person name="Spannagl M."/>
            <person name="Mayer K.F.X."/>
            <person name="Lu F.H."/>
            <person name="Bevan M.W."/>
            <person name="Leroy P."/>
            <person name="Li P."/>
            <person name="You F.M."/>
            <person name="Sun Q."/>
            <person name="Liu Z."/>
            <person name="Lyons E."/>
            <person name="Wicker T."/>
            <person name="Salzberg S.L."/>
            <person name="Devos K.M."/>
            <person name="Dvorak J."/>
        </authorList>
    </citation>
    <scope>NUCLEOTIDE SEQUENCE [LARGE SCALE GENOMIC DNA]</scope>
    <source>
        <strain evidence="1">cv. AL8/78</strain>
    </source>
</reference>
<reference evidence="1" key="5">
    <citation type="journal article" date="2021" name="G3 (Bethesda)">
        <title>Aegilops tauschii genome assembly Aet v5.0 features greater sequence contiguity and improved annotation.</title>
        <authorList>
            <person name="Wang L."/>
            <person name="Zhu T."/>
            <person name="Rodriguez J.C."/>
            <person name="Deal K.R."/>
            <person name="Dubcovsky J."/>
            <person name="McGuire P.E."/>
            <person name="Lux T."/>
            <person name="Spannagl M."/>
            <person name="Mayer K.F.X."/>
            <person name="Baldrich P."/>
            <person name="Meyers B.C."/>
            <person name="Huo N."/>
            <person name="Gu Y.Q."/>
            <person name="Zhou H."/>
            <person name="Devos K.M."/>
            <person name="Bennetzen J.L."/>
            <person name="Unver T."/>
            <person name="Budak H."/>
            <person name="Gulick P.J."/>
            <person name="Galiba G."/>
            <person name="Kalapos B."/>
            <person name="Nelson D.R."/>
            <person name="Li P."/>
            <person name="You F.M."/>
            <person name="Luo M.C."/>
            <person name="Dvorak J."/>
        </authorList>
    </citation>
    <scope>NUCLEOTIDE SEQUENCE [LARGE SCALE GENOMIC DNA]</scope>
    <source>
        <strain evidence="1">cv. AL8/78</strain>
    </source>
</reference>
<evidence type="ECO:0000313" key="1">
    <source>
        <dbReference type="EnsemblPlants" id="AET2Gv20050600.13"/>
    </source>
</evidence>
<name>A0A453AAI3_AEGTS</name>
<dbReference type="Proteomes" id="UP000015105">
    <property type="component" value="Chromosome 2D"/>
</dbReference>
<keyword evidence="2" id="KW-1185">Reference proteome</keyword>
<sequence>IVSPIGFNLIFPGMFNHAIRMGLECPVRETDISGILHLCEMELRRCVMKKCCHVSVARLIGLVRFCLHRQPSTACLHQQAVLFFFYLFS</sequence>
<proteinExistence type="predicted"/>
<reference evidence="2" key="1">
    <citation type="journal article" date="2014" name="Science">
        <title>Ancient hybridizations among the ancestral genomes of bread wheat.</title>
        <authorList>
            <consortium name="International Wheat Genome Sequencing Consortium,"/>
            <person name="Marcussen T."/>
            <person name="Sandve S.R."/>
            <person name="Heier L."/>
            <person name="Spannagl M."/>
            <person name="Pfeifer M."/>
            <person name="Jakobsen K.S."/>
            <person name="Wulff B.B."/>
            <person name="Steuernagel B."/>
            <person name="Mayer K.F."/>
            <person name="Olsen O.A."/>
        </authorList>
    </citation>
    <scope>NUCLEOTIDE SEQUENCE [LARGE SCALE GENOMIC DNA]</scope>
    <source>
        <strain evidence="2">cv. AL8/78</strain>
    </source>
</reference>
<dbReference type="EnsemblPlants" id="AET2Gv20050600.13">
    <property type="protein sequence ID" value="AET2Gv20050600.13"/>
    <property type="gene ID" value="AET2Gv20050600"/>
</dbReference>
<protein>
    <submittedName>
        <fullName evidence="1">Uncharacterized protein</fullName>
    </submittedName>
</protein>
<dbReference type="Gramene" id="AET2Gv20050600.13">
    <property type="protein sequence ID" value="AET2Gv20050600.13"/>
    <property type="gene ID" value="AET2Gv20050600"/>
</dbReference>
<accession>A0A453AAI3</accession>